<organism evidence="1 2">
    <name type="scientific">Clostridium gasigenes</name>
    <dbReference type="NCBI Taxonomy" id="94869"/>
    <lineage>
        <taxon>Bacteria</taxon>
        <taxon>Bacillati</taxon>
        <taxon>Bacillota</taxon>
        <taxon>Clostridia</taxon>
        <taxon>Eubacteriales</taxon>
        <taxon>Clostridiaceae</taxon>
        <taxon>Clostridium</taxon>
    </lineage>
</organism>
<sequence length="93" mass="10943">METSCKGIWIPEELCQNEELTVMEKLFVIKINALDGEEGCYASNKYFSEYFKLSRSRCSVIIKSLKDKGYIFIKYSYEKGKNLIERRVIKIKI</sequence>
<reference evidence="1 2" key="1">
    <citation type="submission" date="2020-08" db="EMBL/GenBank/DDBJ databases">
        <title>Clostridia isolated from Swiss meat.</title>
        <authorList>
            <person name="Wambui J."/>
            <person name="Stevens M.J.A."/>
            <person name="Stephan R."/>
        </authorList>
    </citation>
    <scope>NUCLEOTIDE SEQUENCE [LARGE SCALE GENOMIC DNA]</scope>
    <source>
        <strain evidence="1 2">CM001</strain>
    </source>
</reference>
<evidence type="ECO:0000313" key="2">
    <source>
        <dbReference type="Proteomes" id="UP000585258"/>
    </source>
</evidence>
<proteinExistence type="predicted"/>
<accession>A0A7X0SBW9</accession>
<dbReference type="Proteomes" id="UP000585258">
    <property type="component" value="Unassembled WGS sequence"/>
</dbReference>
<comment type="caution">
    <text evidence="1">The sequence shown here is derived from an EMBL/GenBank/DDBJ whole genome shotgun (WGS) entry which is preliminary data.</text>
</comment>
<dbReference type="InterPro" id="IPR036388">
    <property type="entry name" value="WH-like_DNA-bd_sf"/>
</dbReference>
<gene>
    <name evidence="1" type="ORF">H7E68_08775</name>
</gene>
<dbReference type="EMBL" id="JACKWY010000004">
    <property type="protein sequence ID" value="MBB6714823.1"/>
    <property type="molecule type" value="Genomic_DNA"/>
</dbReference>
<protein>
    <submittedName>
        <fullName evidence="1">Helix-turn-helix domain-containing protein</fullName>
    </submittedName>
</protein>
<dbReference type="Gene3D" id="1.10.10.10">
    <property type="entry name" value="Winged helix-like DNA-binding domain superfamily/Winged helix DNA-binding domain"/>
    <property type="match status" value="1"/>
</dbReference>
<dbReference type="Pfam" id="PF13730">
    <property type="entry name" value="HTH_36"/>
    <property type="match status" value="1"/>
</dbReference>
<evidence type="ECO:0000313" key="1">
    <source>
        <dbReference type="EMBL" id="MBB6714823.1"/>
    </source>
</evidence>
<dbReference type="AlphaFoldDB" id="A0A7X0SBW9"/>
<dbReference type="RefSeq" id="WP_185164302.1">
    <property type="nucleotide sequence ID" value="NZ_JACKWY010000004.1"/>
</dbReference>
<name>A0A7X0SBW9_9CLOT</name>